<feature type="domain" description="Glycosyl transferase family 1" evidence="2">
    <location>
        <begin position="170"/>
        <end position="323"/>
    </location>
</feature>
<dbReference type="PANTHER" id="PTHR46401">
    <property type="entry name" value="GLYCOSYLTRANSFERASE WBBK-RELATED"/>
    <property type="match status" value="1"/>
</dbReference>
<protein>
    <submittedName>
        <fullName evidence="4">Glycosyltransferase family 4 protein</fullName>
        <ecNumber evidence="4">2.4.-.-</ecNumber>
    </submittedName>
</protein>
<dbReference type="Proteomes" id="UP001597308">
    <property type="component" value="Unassembled WGS sequence"/>
</dbReference>
<sequence length="348" mass="36056">MTDVVIAVPGDLSSRTGGYLYDARVLAELAARRRTATALSLPARLPHPTGDDVAEALRRLAAVPRGAALFVDGLAYGVLPPDGLRALGRPLGALVHHPLALETGLSPELAARLEASERAALDVAEVVVATSLTTAGILRERFGVPADKLHVAEPGVEPAPRATGGADGVCVILTVATVTPRKNHAMLAAALGRLKDLSWRWRIAGSLSRDPALVDALVRQIEAVGIAERTDLLGEIGPAALAAEYDRADLFALPSRFEGYGMAYVEALARGLPVISGVGGASAATVPRSAGAVVDADDSEAIEAALRRLIGDPAARRAASDAAWDHARTLARWTATADVFEAAAARLA</sequence>
<dbReference type="PANTHER" id="PTHR46401:SF2">
    <property type="entry name" value="GLYCOSYLTRANSFERASE WBBK-RELATED"/>
    <property type="match status" value="1"/>
</dbReference>
<evidence type="ECO:0000259" key="2">
    <source>
        <dbReference type="Pfam" id="PF00534"/>
    </source>
</evidence>
<dbReference type="EMBL" id="JBHUER010000005">
    <property type="protein sequence ID" value="MFD1703119.1"/>
    <property type="molecule type" value="Genomic_DNA"/>
</dbReference>
<evidence type="ECO:0000313" key="5">
    <source>
        <dbReference type="Proteomes" id="UP001597308"/>
    </source>
</evidence>
<evidence type="ECO:0000259" key="3">
    <source>
        <dbReference type="Pfam" id="PF13439"/>
    </source>
</evidence>
<feature type="domain" description="Glycosyltransferase subfamily 4-like N-terminal" evidence="3">
    <location>
        <begin position="84"/>
        <end position="158"/>
    </location>
</feature>
<evidence type="ECO:0000256" key="1">
    <source>
        <dbReference type="ARBA" id="ARBA00022679"/>
    </source>
</evidence>
<comment type="caution">
    <text evidence="4">The sequence shown here is derived from an EMBL/GenBank/DDBJ whole genome shotgun (WGS) entry which is preliminary data.</text>
</comment>
<dbReference type="SUPFAM" id="SSF53756">
    <property type="entry name" value="UDP-Glycosyltransferase/glycogen phosphorylase"/>
    <property type="match status" value="1"/>
</dbReference>
<dbReference type="Pfam" id="PF00534">
    <property type="entry name" value="Glycos_transf_1"/>
    <property type="match status" value="1"/>
</dbReference>
<dbReference type="EC" id="2.4.-.-" evidence="4"/>
<dbReference type="InterPro" id="IPR028098">
    <property type="entry name" value="Glyco_trans_4-like_N"/>
</dbReference>
<accession>A0ABW4K7B4</accession>
<proteinExistence type="predicted"/>
<gene>
    <name evidence="4" type="ORF">ACFSCV_08890</name>
</gene>
<dbReference type="Pfam" id="PF13439">
    <property type="entry name" value="Glyco_transf_4"/>
    <property type="match status" value="1"/>
</dbReference>
<keyword evidence="5" id="KW-1185">Reference proteome</keyword>
<dbReference type="GO" id="GO:0016757">
    <property type="term" value="F:glycosyltransferase activity"/>
    <property type="evidence" value="ECO:0007669"/>
    <property type="project" value="UniProtKB-KW"/>
</dbReference>
<dbReference type="CDD" id="cd03801">
    <property type="entry name" value="GT4_PimA-like"/>
    <property type="match status" value="1"/>
</dbReference>
<keyword evidence="4" id="KW-0328">Glycosyltransferase</keyword>
<keyword evidence="1 4" id="KW-0808">Transferase</keyword>
<dbReference type="InterPro" id="IPR001296">
    <property type="entry name" value="Glyco_trans_1"/>
</dbReference>
<reference evidence="5" key="1">
    <citation type="journal article" date="2019" name="Int. J. Syst. Evol. Microbiol.">
        <title>The Global Catalogue of Microorganisms (GCM) 10K type strain sequencing project: providing services to taxonomists for standard genome sequencing and annotation.</title>
        <authorList>
            <consortium name="The Broad Institute Genomics Platform"/>
            <consortium name="The Broad Institute Genome Sequencing Center for Infectious Disease"/>
            <person name="Wu L."/>
            <person name="Ma J."/>
        </authorList>
    </citation>
    <scope>NUCLEOTIDE SEQUENCE [LARGE SCALE GENOMIC DNA]</scope>
    <source>
        <strain evidence="5">KCTC 23707</strain>
    </source>
</reference>
<evidence type="ECO:0000313" key="4">
    <source>
        <dbReference type="EMBL" id="MFD1703119.1"/>
    </source>
</evidence>
<dbReference type="Gene3D" id="3.40.50.2000">
    <property type="entry name" value="Glycogen Phosphorylase B"/>
    <property type="match status" value="2"/>
</dbReference>
<dbReference type="RefSeq" id="WP_378799037.1">
    <property type="nucleotide sequence ID" value="NZ_JBHUER010000005.1"/>
</dbReference>
<name>A0ABW4K7B4_9HYPH</name>
<organism evidence="4 5">
    <name type="scientific">Methylopila henanensis</name>
    <dbReference type="NCBI Taxonomy" id="873516"/>
    <lineage>
        <taxon>Bacteria</taxon>
        <taxon>Pseudomonadati</taxon>
        <taxon>Pseudomonadota</taxon>
        <taxon>Alphaproteobacteria</taxon>
        <taxon>Hyphomicrobiales</taxon>
        <taxon>Methylopilaceae</taxon>
        <taxon>Methylopila</taxon>
    </lineage>
</organism>